<dbReference type="EMBL" id="GBXM01005047">
    <property type="protein sequence ID" value="JAI03531.1"/>
    <property type="molecule type" value="Transcribed_RNA"/>
</dbReference>
<reference evidence="1" key="1">
    <citation type="submission" date="2014-11" db="EMBL/GenBank/DDBJ databases">
        <authorList>
            <person name="Amaro Gonzalez C."/>
        </authorList>
    </citation>
    <scope>NUCLEOTIDE SEQUENCE</scope>
</reference>
<evidence type="ECO:0000313" key="1">
    <source>
        <dbReference type="EMBL" id="JAI03531.1"/>
    </source>
</evidence>
<organism evidence="1">
    <name type="scientific">Anguilla anguilla</name>
    <name type="common">European freshwater eel</name>
    <name type="synonym">Muraena anguilla</name>
    <dbReference type="NCBI Taxonomy" id="7936"/>
    <lineage>
        <taxon>Eukaryota</taxon>
        <taxon>Metazoa</taxon>
        <taxon>Chordata</taxon>
        <taxon>Craniata</taxon>
        <taxon>Vertebrata</taxon>
        <taxon>Euteleostomi</taxon>
        <taxon>Actinopterygii</taxon>
        <taxon>Neopterygii</taxon>
        <taxon>Teleostei</taxon>
        <taxon>Anguilliformes</taxon>
        <taxon>Anguillidae</taxon>
        <taxon>Anguilla</taxon>
    </lineage>
</organism>
<dbReference type="AlphaFoldDB" id="A0A0E9XNV8"/>
<accession>A0A0E9XNV8</accession>
<proteinExistence type="predicted"/>
<protein>
    <submittedName>
        <fullName evidence="1">Uncharacterized protein</fullName>
    </submittedName>
</protein>
<sequence>MANPPVPALSYLQTMLAERFEASYG</sequence>
<reference evidence="1" key="2">
    <citation type="journal article" date="2015" name="Fish Shellfish Immunol.">
        <title>Early steps in the European eel (Anguilla anguilla)-Vibrio vulnificus interaction in the gills: Role of the RtxA13 toxin.</title>
        <authorList>
            <person name="Callol A."/>
            <person name="Pajuelo D."/>
            <person name="Ebbesson L."/>
            <person name="Teles M."/>
            <person name="MacKenzie S."/>
            <person name="Amaro C."/>
        </authorList>
    </citation>
    <scope>NUCLEOTIDE SEQUENCE</scope>
</reference>
<name>A0A0E9XNV8_ANGAN</name>